<dbReference type="FunFam" id="3.40.50.720:FF:000173">
    <property type="entry name" value="3-oxoacyl-[acyl-carrier protein] reductase"/>
    <property type="match status" value="1"/>
</dbReference>
<dbReference type="SUPFAM" id="SSF51735">
    <property type="entry name" value="NAD(P)-binding Rossmann-fold domains"/>
    <property type="match status" value="1"/>
</dbReference>
<keyword evidence="6" id="KW-1185">Reference proteome</keyword>
<evidence type="ECO:0000256" key="2">
    <source>
        <dbReference type="ARBA" id="ARBA00023002"/>
    </source>
</evidence>
<dbReference type="Proteomes" id="UP000460221">
    <property type="component" value="Unassembled WGS sequence"/>
</dbReference>
<dbReference type="PRINTS" id="PR00080">
    <property type="entry name" value="SDRFAMILY"/>
</dbReference>
<comment type="caution">
    <text evidence="5">The sequence shown here is derived from an EMBL/GenBank/DDBJ whole genome shotgun (WGS) entry which is preliminary data.</text>
</comment>
<dbReference type="InterPro" id="IPR057326">
    <property type="entry name" value="KR_dom"/>
</dbReference>
<dbReference type="GO" id="GO:0016491">
    <property type="term" value="F:oxidoreductase activity"/>
    <property type="evidence" value="ECO:0007669"/>
    <property type="project" value="UniProtKB-KW"/>
</dbReference>
<evidence type="ECO:0000313" key="6">
    <source>
        <dbReference type="Proteomes" id="UP000460221"/>
    </source>
</evidence>
<feature type="domain" description="Ketoreductase" evidence="4">
    <location>
        <begin position="10"/>
        <end position="191"/>
    </location>
</feature>
<comment type="similarity">
    <text evidence="1 3">Belongs to the short-chain dehydrogenases/reductases (SDR) family.</text>
</comment>
<keyword evidence="2" id="KW-0560">Oxidoreductase</keyword>
<dbReference type="SMART" id="SM00822">
    <property type="entry name" value="PKS_KR"/>
    <property type="match status" value="1"/>
</dbReference>
<accession>A0A7K1FT35</accession>
<protein>
    <submittedName>
        <fullName evidence="5">SDR family NAD(P)-dependent oxidoreductase</fullName>
    </submittedName>
</protein>
<sequence>MTEATPLTGRSVLVTGASRGLGRGFAVALAAAGADLVLNGRDPEALEDLARELRGRGSRVVTVSGSVAEEDVARRAVAAAVEEFGGLDVLVNNAGITRDRSALKMSTAEFDDVVAVNLRGAWLCGTAAMAAMRGGDRPGGVILNVVSEVAFYGAFGQSNYAAAKAGLVALTLTWAVELAKQGIRVNAFSPAALTDMSQVVMDRATTAAAAAGEAAPVPADLGIGLVEEIAPLVVHLVSDASADLTGQVFSFDGRHLGVWSHPETTSVAHRPSGWTADGVAEAFRSGELVAQRTHRPSWVE</sequence>
<proteinExistence type="inferred from homology"/>
<dbReference type="AlphaFoldDB" id="A0A7K1FT35"/>
<name>A0A7K1FT35_9ACTN</name>
<dbReference type="PROSITE" id="PS00061">
    <property type="entry name" value="ADH_SHORT"/>
    <property type="match status" value="1"/>
</dbReference>
<dbReference type="PANTHER" id="PTHR45024">
    <property type="entry name" value="DEHYDROGENASES, SHORT CHAIN"/>
    <property type="match status" value="1"/>
</dbReference>
<evidence type="ECO:0000259" key="4">
    <source>
        <dbReference type="SMART" id="SM00822"/>
    </source>
</evidence>
<dbReference type="Gene3D" id="3.40.50.720">
    <property type="entry name" value="NAD(P)-binding Rossmann-like Domain"/>
    <property type="match status" value="1"/>
</dbReference>
<dbReference type="InterPro" id="IPR002347">
    <property type="entry name" value="SDR_fam"/>
</dbReference>
<evidence type="ECO:0000256" key="1">
    <source>
        <dbReference type="ARBA" id="ARBA00006484"/>
    </source>
</evidence>
<dbReference type="Pfam" id="PF00106">
    <property type="entry name" value="adh_short"/>
    <property type="match status" value="1"/>
</dbReference>
<dbReference type="InterPro" id="IPR036291">
    <property type="entry name" value="NAD(P)-bd_dom_sf"/>
</dbReference>
<gene>
    <name evidence="5" type="ORF">GIS00_18725</name>
</gene>
<organism evidence="5 6">
    <name type="scientific">Nakamurella alba</name>
    <dbReference type="NCBI Taxonomy" id="2665158"/>
    <lineage>
        <taxon>Bacteria</taxon>
        <taxon>Bacillati</taxon>
        <taxon>Actinomycetota</taxon>
        <taxon>Actinomycetes</taxon>
        <taxon>Nakamurellales</taxon>
        <taxon>Nakamurellaceae</taxon>
        <taxon>Nakamurella</taxon>
    </lineage>
</organism>
<dbReference type="EMBL" id="WLYK01000008">
    <property type="protein sequence ID" value="MTD15974.1"/>
    <property type="molecule type" value="Genomic_DNA"/>
</dbReference>
<reference evidence="5 6" key="1">
    <citation type="submission" date="2019-11" db="EMBL/GenBank/DDBJ databases">
        <authorList>
            <person name="Jiang L.-Q."/>
        </authorList>
    </citation>
    <scope>NUCLEOTIDE SEQUENCE [LARGE SCALE GENOMIC DNA]</scope>
    <source>
        <strain evidence="5 6">YIM 132087</strain>
    </source>
</reference>
<dbReference type="PANTHER" id="PTHR45024:SF2">
    <property type="entry name" value="SCP2 DOMAIN-CONTAINING PROTEIN"/>
    <property type="match status" value="1"/>
</dbReference>
<evidence type="ECO:0000256" key="3">
    <source>
        <dbReference type="RuleBase" id="RU000363"/>
    </source>
</evidence>
<dbReference type="PRINTS" id="PR00081">
    <property type="entry name" value="GDHRDH"/>
</dbReference>
<evidence type="ECO:0000313" key="5">
    <source>
        <dbReference type="EMBL" id="MTD15974.1"/>
    </source>
</evidence>
<dbReference type="InterPro" id="IPR051687">
    <property type="entry name" value="Peroxisomal_Beta-Oxidation"/>
</dbReference>
<dbReference type="InterPro" id="IPR020904">
    <property type="entry name" value="Sc_DH/Rdtase_CS"/>
</dbReference>
<dbReference type="RefSeq" id="WP_154769969.1">
    <property type="nucleotide sequence ID" value="NZ_WLYK01000008.1"/>
</dbReference>